<feature type="compositionally biased region" description="Polar residues" evidence="1">
    <location>
        <begin position="96"/>
        <end position="107"/>
    </location>
</feature>
<reference evidence="2 3" key="1">
    <citation type="submission" date="2022-01" db="EMBL/GenBank/DDBJ databases">
        <authorList>
            <person name="Xiong W."/>
            <person name="Schranz E."/>
        </authorList>
    </citation>
    <scope>NUCLEOTIDE SEQUENCE [LARGE SCALE GENOMIC DNA]</scope>
</reference>
<dbReference type="Proteomes" id="UP001157418">
    <property type="component" value="Unassembled WGS sequence"/>
</dbReference>
<proteinExistence type="predicted"/>
<comment type="caution">
    <text evidence="2">The sequence shown here is derived from an EMBL/GenBank/DDBJ whole genome shotgun (WGS) entry which is preliminary data.</text>
</comment>
<dbReference type="AlphaFoldDB" id="A0AAU9PMM6"/>
<evidence type="ECO:0000256" key="1">
    <source>
        <dbReference type="SAM" id="MobiDB-lite"/>
    </source>
</evidence>
<sequence>MIHRLNSSFPSPPLSFLQRQLLWKYPFSPPSFSASASLRTSPVPASLLLSLNINYEMGLLRRSSTAAPEAVVHTTHLTTLTQEKKRGTKELDLMNMTTDQRMQQPPQTAFPASIGGL</sequence>
<evidence type="ECO:0000313" key="3">
    <source>
        <dbReference type="Proteomes" id="UP001157418"/>
    </source>
</evidence>
<evidence type="ECO:0000313" key="2">
    <source>
        <dbReference type="EMBL" id="CAH1450872.1"/>
    </source>
</evidence>
<feature type="region of interest" description="Disordered" evidence="1">
    <location>
        <begin position="96"/>
        <end position="117"/>
    </location>
</feature>
<accession>A0AAU9PMM6</accession>
<keyword evidence="3" id="KW-1185">Reference proteome</keyword>
<organism evidence="2 3">
    <name type="scientific">Lactuca virosa</name>
    <dbReference type="NCBI Taxonomy" id="75947"/>
    <lineage>
        <taxon>Eukaryota</taxon>
        <taxon>Viridiplantae</taxon>
        <taxon>Streptophyta</taxon>
        <taxon>Embryophyta</taxon>
        <taxon>Tracheophyta</taxon>
        <taxon>Spermatophyta</taxon>
        <taxon>Magnoliopsida</taxon>
        <taxon>eudicotyledons</taxon>
        <taxon>Gunneridae</taxon>
        <taxon>Pentapetalae</taxon>
        <taxon>asterids</taxon>
        <taxon>campanulids</taxon>
        <taxon>Asterales</taxon>
        <taxon>Asteraceae</taxon>
        <taxon>Cichorioideae</taxon>
        <taxon>Cichorieae</taxon>
        <taxon>Lactucinae</taxon>
        <taxon>Lactuca</taxon>
    </lineage>
</organism>
<protein>
    <submittedName>
        <fullName evidence="2">Uncharacterized protein</fullName>
    </submittedName>
</protein>
<gene>
    <name evidence="2" type="ORF">LVIROSA_LOCUS36270</name>
</gene>
<dbReference type="EMBL" id="CAKMRJ010005634">
    <property type="protein sequence ID" value="CAH1450872.1"/>
    <property type="molecule type" value="Genomic_DNA"/>
</dbReference>
<name>A0AAU9PMM6_9ASTR</name>